<dbReference type="AlphaFoldDB" id="A0A4R2R9B3"/>
<dbReference type="RefSeq" id="WP_132874883.1">
    <property type="nucleotide sequence ID" value="NZ_SLXQ01000001.1"/>
</dbReference>
<dbReference type="OrthoDB" id="9814407at2"/>
<reference evidence="3 4" key="1">
    <citation type="submission" date="2019-03" db="EMBL/GenBank/DDBJ databases">
        <title>Genomic Encyclopedia of Type Strains, Phase IV (KMG-IV): sequencing the most valuable type-strain genomes for metagenomic binning, comparative biology and taxonomic classification.</title>
        <authorList>
            <person name="Goeker M."/>
        </authorList>
    </citation>
    <scope>NUCLEOTIDE SEQUENCE [LARGE SCALE GENOMIC DNA]</scope>
    <source>
        <strain evidence="3 4">DSM 45765</strain>
    </source>
</reference>
<evidence type="ECO:0000313" key="4">
    <source>
        <dbReference type="Proteomes" id="UP000294911"/>
    </source>
</evidence>
<organism evidence="3 4">
    <name type="scientific">Tamaricihabitans halophyticus</name>
    <dbReference type="NCBI Taxonomy" id="1262583"/>
    <lineage>
        <taxon>Bacteria</taxon>
        <taxon>Bacillati</taxon>
        <taxon>Actinomycetota</taxon>
        <taxon>Actinomycetes</taxon>
        <taxon>Pseudonocardiales</taxon>
        <taxon>Pseudonocardiaceae</taxon>
        <taxon>Tamaricihabitans</taxon>
    </lineage>
</organism>
<feature type="domain" description="YCII-related" evidence="2">
    <location>
        <begin position="1"/>
        <end position="79"/>
    </location>
</feature>
<dbReference type="PANTHER" id="PTHR37828:SF1">
    <property type="entry name" value="YCII-RELATED DOMAIN-CONTAINING PROTEIN"/>
    <property type="match status" value="1"/>
</dbReference>
<dbReference type="Pfam" id="PF03795">
    <property type="entry name" value="YCII"/>
    <property type="match status" value="1"/>
</dbReference>
<sequence>MYVVVITYTAPLQEVDFALPDHAEWLAKQYGAGLFLASGRRETHNGDVILTCQMSRGKLDAVLATDPFALQHLARHEVIGFDATRTAHELASFNEARIPAPH</sequence>
<gene>
    <name evidence="3" type="ORF">EV191_101191</name>
</gene>
<dbReference type="Proteomes" id="UP000294911">
    <property type="component" value="Unassembled WGS sequence"/>
</dbReference>
<protein>
    <submittedName>
        <fullName evidence="3">Uncharacterized protein YciI</fullName>
    </submittedName>
</protein>
<dbReference type="SUPFAM" id="SSF54909">
    <property type="entry name" value="Dimeric alpha+beta barrel"/>
    <property type="match status" value="1"/>
</dbReference>
<evidence type="ECO:0000259" key="2">
    <source>
        <dbReference type="Pfam" id="PF03795"/>
    </source>
</evidence>
<keyword evidence="4" id="KW-1185">Reference proteome</keyword>
<dbReference type="InterPro" id="IPR011008">
    <property type="entry name" value="Dimeric_a/b-barrel"/>
</dbReference>
<accession>A0A4R2R9B3</accession>
<dbReference type="InterPro" id="IPR005545">
    <property type="entry name" value="YCII"/>
</dbReference>
<evidence type="ECO:0000313" key="3">
    <source>
        <dbReference type="EMBL" id="TCP56251.1"/>
    </source>
</evidence>
<dbReference type="EMBL" id="SLXQ01000001">
    <property type="protein sequence ID" value="TCP56251.1"/>
    <property type="molecule type" value="Genomic_DNA"/>
</dbReference>
<evidence type="ECO:0000256" key="1">
    <source>
        <dbReference type="ARBA" id="ARBA00007689"/>
    </source>
</evidence>
<comment type="similarity">
    <text evidence="1">Belongs to the YciI family.</text>
</comment>
<name>A0A4R2R9B3_9PSEU</name>
<comment type="caution">
    <text evidence="3">The sequence shown here is derived from an EMBL/GenBank/DDBJ whole genome shotgun (WGS) entry which is preliminary data.</text>
</comment>
<proteinExistence type="inferred from homology"/>
<dbReference type="PANTHER" id="PTHR37828">
    <property type="entry name" value="GSR2449 PROTEIN"/>
    <property type="match status" value="1"/>
</dbReference>